<dbReference type="GO" id="GO:0005634">
    <property type="term" value="C:nucleus"/>
    <property type="evidence" value="ECO:0007669"/>
    <property type="project" value="UniProtKB-SubCell"/>
</dbReference>
<dbReference type="Pfam" id="PF06461">
    <property type="entry name" value="CHDII_SANT-like"/>
    <property type="match status" value="1"/>
</dbReference>
<feature type="domain" description="Helicase ATP-binding" evidence="14">
    <location>
        <begin position="719"/>
        <end position="891"/>
    </location>
</feature>
<feature type="region of interest" description="Disordered" evidence="11">
    <location>
        <begin position="1"/>
        <end position="212"/>
    </location>
</feature>
<dbReference type="InterPro" id="IPR027417">
    <property type="entry name" value="P-loop_NTPase"/>
</dbReference>
<proteinExistence type="predicted"/>
<dbReference type="InterPro" id="IPR001965">
    <property type="entry name" value="Znf_PHD"/>
</dbReference>
<feature type="domain" description="Chromo" evidence="12">
    <location>
        <begin position="608"/>
        <end position="672"/>
    </location>
</feature>
<dbReference type="GO" id="GO:0000791">
    <property type="term" value="C:euchromatin"/>
    <property type="evidence" value="ECO:0007669"/>
    <property type="project" value="UniProtKB-ARBA"/>
</dbReference>
<dbReference type="InterPro" id="IPR009463">
    <property type="entry name" value="DUF1087"/>
</dbReference>
<feature type="compositionally biased region" description="Basic residues" evidence="11">
    <location>
        <begin position="34"/>
        <end position="45"/>
    </location>
</feature>
<dbReference type="InterPro" id="IPR012957">
    <property type="entry name" value="CHD_C2"/>
</dbReference>
<feature type="region of interest" description="Disordered" evidence="11">
    <location>
        <begin position="1467"/>
        <end position="1496"/>
    </location>
</feature>
<feature type="compositionally biased region" description="Low complexity" evidence="11">
    <location>
        <begin position="1299"/>
        <end position="1318"/>
    </location>
</feature>
<feature type="domain" description="Chromo" evidence="12">
    <location>
        <begin position="479"/>
        <end position="541"/>
    </location>
</feature>
<evidence type="ECO:0000256" key="1">
    <source>
        <dbReference type="ARBA" id="ARBA00004123"/>
    </source>
</evidence>
<feature type="domain" description="PHD-type" evidence="13">
    <location>
        <begin position="406"/>
        <end position="453"/>
    </location>
</feature>
<dbReference type="CDD" id="cd15531">
    <property type="entry name" value="PHD1_CHD_II"/>
    <property type="match status" value="1"/>
</dbReference>
<dbReference type="Pfam" id="PF00176">
    <property type="entry name" value="SNF2-rel_dom"/>
    <property type="match status" value="1"/>
</dbReference>
<dbReference type="InterPro" id="IPR038718">
    <property type="entry name" value="SNF2-like_sf"/>
</dbReference>
<dbReference type="InterPro" id="IPR000953">
    <property type="entry name" value="Chromo/chromo_shadow_dom"/>
</dbReference>
<dbReference type="Gene3D" id="3.40.50.10810">
    <property type="entry name" value="Tandem AAA-ATPase domain"/>
    <property type="match status" value="1"/>
</dbReference>
<dbReference type="InterPro" id="IPR009462">
    <property type="entry name" value="CHD_II_SANT-like"/>
</dbReference>
<dbReference type="EMBL" id="WVUK01000053">
    <property type="protein sequence ID" value="KAF7494309.1"/>
    <property type="molecule type" value="Genomic_DNA"/>
</dbReference>
<dbReference type="PROSITE" id="PS50016">
    <property type="entry name" value="ZF_PHD_2"/>
    <property type="match status" value="3"/>
</dbReference>
<evidence type="ECO:0000259" key="14">
    <source>
        <dbReference type="PROSITE" id="PS51192"/>
    </source>
</evidence>
<feature type="region of interest" description="Disordered" evidence="11">
    <location>
        <begin position="1511"/>
        <end position="1589"/>
    </location>
</feature>
<keyword evidence="2" id="KW-0479">Metal-binding</keyword>
<dbReference type="InterPro" id="IPR016197">
    <property type="entry name" value="Chromo-like_dom_sf"/>
</dbReference>
<dbReference type="InterPro" id="IPR011011">
    <property type="entry name" value="Znf_FYVE_PHD"/>
</dbReference>
<dbReference type="InterPro" id="IPR014001">
    <property type="entry name" value="Helicase_ATP-bd"/>
</dbReference>
<comment type="subcellular location">
    <subcellularLocation>
        <location evidence="1">Nucleus</location>
    </subcellularLocation>
</comment>
<dbReference type="GO" id="GO:0034728">
    <property type="term" value="P:nucleosome organization"/>
    <property type="evidence" value="ECO:0007669"/>
    <property type="project" value="UniProtKB-ARBA"/>
</dbReference>
<reference evidence="18" key="1">
    <citation type="journal article" date="2020" name="PLoS Negl. Trop. Dis.">
        <title>High-quality nuclear genome for Sarcoptes scabiei-A critical resource for a neglected parasite.</title>
        <authorList>
            <person name="Korhonen P.K."/>
            <person name="Gasser R.B."/>
            <person name="Ma G."/>
            <person name="Wang T."/>
            <person name="Stroehlein A.J."/>
            <person name="Young N.D."/>
            <person name="Ang C.S."/>
            <person name="Fernando D.D."/>
            <person name="Lu H.C."/>
            <person name="Taylor S."/>
            <person name="Reynolds S.L."/>
            <person name="Mofiz E."/>
            <person name="Najaraj S.H."/>
            <person name="Gowda H."/>
            <person name="Madugundu A."/>
            <person name="Renuse S."/>
            <person name="Holt D."/>
            <person name="Pandey A."/>
            <person name="Papenfuss A.T."/>
            <person name="Fischer K."/>
        </authorList>
    </citation>
    <scope>NUCLEOTIDE SEQUENCE [LARGE SCALE GENOMIC DNA]</scope>
</reference>
<keyword evidence="5 10" id="KW-0863">Zinc-finger</keyword>
<evidence type="ECO:0000259" key="12">
    <source>
        <dbReference type="PROSITE" id="PS50013"/>
    </source>
</evidence>
<dbReference type="Pfam" id="PF06465">
    <property type="entry name" value="DUF1087"/>
    <property type="match status" value="1"/>
</dbReference>
<dbReference type="SUPFAM" id="SSF54160">
    <property type="entry name" value="Chromo domain-like"/>
    <property type="match status" value="2"/>
</dbReference>
<evidence type="ECO:0000313" key="18">
    <source>
        <dbReference type="Proteomes" id="UP000070412"/>
    </source>
</evidence>
<name>A0A834VGJ0_SARSC</name>
<feature type="compositionally biased region" description="Basic and acidic residues" evidence="11">
    <location>
        <begin position="112"/>
        <end position="126"/>
    </location>
</feature>
<dbReference type="PANTHER" id="PTHR45623">
    <property type="entry name" value="CHROMODOMAIN-HELICASE-DNA-BINDING PROTEIN 3-RELATED-RELATED"/>
    <property type="match status" value="1"/>
</dbReference>
<dbReference type="Proteomes" id="UP000070412">
    <property type="component" value="Unassembled WGS sequence"/>
</dbReference>
<keyword evidence="6" id="KW-0378">Hydrolase</keyword>
<dbReference type="CDD" id="cd18662">
    <property type="entry name" value="CD2_tandem_CHD3-4_like"/>
    <property type="match status" value="1"/>
</dbReference>
<dbReference type="GO" id="GO:0008270">
    <property type="term" value="F:zinc ion binding"/>
    <property type="evidence" value="ECO:0007669"/>
    <property type="project" value="UniProtKB-KW"/>
</dbReference>
<dbReference type="PROSITE" id="PS51194">
    <property type="entry name" value="HELICASE_CTER"/>
    <property type="match status" value="1"/>
</dbReference>
<dbReference type="GO" id="GO:0005524">
    <property type="term" value="F:ATP binding"/>
    <property type="evidence" value="ECO:0007669"/>
    <property type="project" value="UniProtKB-KW"/>
</dbReference>
<dbReference type="SMART" id="SM01147">
    <property type="entry name" value="DUF1087"/>
    <property type="match status" value="1"/>
</dbReference>
<evidence type="ECO:0000313" key="16">
    <source>
        <dbReference type="EMBL" id="KAF7494309.1"/>
    </source>
</evidence>
<dbReference type="PANTHER" id="PTHR45623:SF17">
    <property type="entry name" value="CHROMODOMAIN-HELICASE-DNA-BINDING PROTEIN 3-RELATED"/>
    <property type="match status" value="1"/>
</dbReference>
<evidence type="ECO:0000256" key="10">
    <source>
        <dbReference type="PROSITE-ProRule" id="PRU00146"/>
    </source>
</evidence>
<dbReference type="GO" id="GO:0042393">
    <property type="term" value="F:histone binding"/>
    <property type="evidence" value="ECO:0007669"/>
    <property type="project" value="TreeGrafter"/>
</dbReference>
<dbReference type="InterPro" id="IPR013083">
    <property type="entry name" value="Znf_RING/FYVE/PHD"/>
</dbReference>
<dbReference type="SMART" id="SM00249">
    <property type="entry name" value="PHD"/>
    <property type="match status" value="3"/>
</dbReference>
<dbReference type="InterPro" id="IPR019787">
    <property type="entry name" value="Znf_PHD-finger"/>
</dbReference>
<dbReference type="SMART" id="SM00298">
    <property type="entry name" value="CHROMO"/>
    <property type="match status" value="2"/>
</dbReference>
<keyword evidence="4" id="KW-0547">Nucleotide-binding</keyword>
<evidence type="ECO:0000256" key="7">
    <source>
        <dbReference type="ARBA" id="ARBA00022833"/>
    </source>
</evidence>
<evidence type="ECO:0000259" key="15">
    <source>
        <dbReference type="PROSITE" id="PS51194"/>
    </source>
</evidence>
<evidence type="ECO:0000256" key="3">
    <source>
        <dbReference type="ARBA" id="ARBA00022737"/>
    </source>
</evidence>
<dbReference type="InterPro" id="IPR023780">
    <property type="entry name" value="Chromo_domain"/>
</dbReference>
<feature type="domain" description="PHD-type" evidence="13">
    <location>
        <begin position="247"/>
        <end position="293"/>
    </location>
</feature>
<evidence type="ECO:0000256" key="6">
    <source>
        <dbReference type="ARBA" id="ARBA00022801"/>
    </source>
</evidence>
<feature type="region of interest" description="Disordered" evidence="11">
    <location>
        <begin position="1709"/>
        <end position="1781"/>
    </location>
</feature>
<keyword evidence="16" id="KW-0238">DNA-binding</keyword>
<feature type="compositionally biased region" description="Basic and acidic residues" evidence="11">
    <location>
        <begin position="1711"/>
        <end position="1771"/>
    </location>
</feature>
<dbReference type="EnsemblMetazoa" id="SSS_3217s_mrna">
    <property type="protein sequence ID" value="KAF7494309.1"/>
    <property type="gene ID" value="SSS_3217"/>
</dbReference>
<evidence type="ECO:0000256" key="9">
    <source>
        <dbReference type="ARBA" id="ARBA00023242"/>
    </source>
</evidence>
<protein>
    <submittedName>
        <fullName evidence="16">Chromodomain-helicase-DNA-binding protein 4</fullName>
    </submittedName>
</protein>
<feature type="compositionally biased region" description="Basic and acidic residues" evidence="11">
    <location>
        <begin position="675"/>
        <end position="696"/>
    </location>
</feature>
<gene>
    <name evidence="16" type="ORF">SSS_3217</name>
</gene>
<dbReference type="SUPFAM" id="SSF57903">
    <property type="entry name" value="FYVE/PHD zinc finger"/>
    <property type="match status" value="2"/>
</dbReference>
<dbReference type="FunFam" id="3.40.50.300:FF:000015">
    <property type="entry name" value="chromodomain-helicase-DNA-binding protein 9 isoform X1"/>
    <property type="match status" value="1"/>
</dbReference>
<feature type="region of interest" description="Disordered" evidence="11">
    <location>
        <begin position="1294"/>
        <end position="1341"/>
    </location>
</feature>
<keyword evidence="8" id="KW-0067">ATP-binding</keyword>
<feature type="compositionally biased region" description="Basic and acidic residues" evidence="11">
    <location>
        <begin position="172"/>
        <end position="186"/>
    </location>
</feature>
<dbReference type="Pfam" id="PF08074">
    <property type="entry name" value="CHDCT2"/>
    <property type="match status" value="1"/>
</dbReference>
<feature type="compositionally biased region" description="Low complexity" evidence="11">
    <location>
        <begin position="88"/>
        <end position="99"/>
    </location>
</feature>
<dbReference type="SMART" id="SM00487">
    <property type="entry name" value="DEXDc"/>
    <property type="match status" value="1"/>
</dbReference>
<dbReference type="Gene3D" id="3.40.50.300">
    <property type="entry name" value="P-loop containing nucleotide triphosphate hydrolases"/>
    <property type="match status" value="1"/>
</dbReference>
<feature type="compositionally biased region" description="Basic and acidic residues" evidence="11">
    <location>
        <begin position="1522"/>
        <end position="1549"/>
    </location>
</feature>
<evidence type="ECO:0000256" key="11">
    <source>
        <dbReference type="SAM" id="MobiDB-lite"/>
    </source>
</evidence>
<feature type="domain" description="PHD-type" evidence="13">
    <location>
        <begin position="341"/>
        <end position="388"/>
    </location>
</feature>
<dbReference type="GO" id="GO:0016887">
    <property type="term" value="F:ATP hydrolysis activity"/>
    <property type="evidence" value="ECO:0007669"/>
    <property type="project" value="TreeGrafter"/>
</dbReference>
<dbReference type="Pfam" id="PF00271">
    <property type="entry name" value="Helicase_C"/>
    <property type="match status" value="1"/>
</dbReference>
<dbReference type="PROSITE" id="PS51192">
    <property type="entry name" value="HELICASE_ATP_BIND_1"/>
    <property type="match status" value="1"/>
</dbReference>
<dbReference type="GO" id="GO:0003682">
    <property type="term" value="F:chromatin binding"/>
    <property type="evidence" value="ECO:0007669"/>
    <property type="project" value="TreeGrafter"/>
</dbReference>
<feature type="region of interest" description="Disordered" evidence="11">
    <location>
        <begin position="312"/>
        <end position="334"/>
    </location>
</feature>
<feature type="compositionally biased region" description="Basic and acidic residues" evidence="11">
    <location>
        <begin position="1557"/>
        <end position="1581"/>
    </location>
</feature>
<evidence type="ECO:0000256" key="5">
    <source>
        <dbReference type="ARBA" id="ARBA00022771"/>
    </source>
</evidence>
<evidence type="ECO:0000256" key="4">
    <source>
        <dbReference type="ARBA" id="ARBA00022741"/>
    </source>
</evidence>
<feature type="compositionally biased region" description="Low complexity" evidence="11">
    <location>
        <begin position="1475"/>
        <end position="1484"/>
    </location>
</feature>
<dbReference type="SMART" id="SM01146">
    <property type="entry name" value="DUF1086"/>
    <property type="match status" value="1"/>
</dbReference>
<feature type="compositionally biased region" description="Polar residues" evidence="11">
    <location>
        <begin position="12"/>
        <end position="24"/>
    </location>
</feature>
<feature type="compositionally biased region" description="Polar residues" evidence="11">
    <location>
        <begin position="1485"/>
        <end position="1496"/>
    </location>
</feature>
<evidence type="ECO:0000313" key="17">
    <source>
        <dbReference type="EnsemblMetazoa" id="KAF7494309.1"/>
    </source>
</evidence>
<feature type="region of interest" description="Disordered" evidence="11">
    <location>
        <begin position="672"/>
        <end position="696"/>
    </location>
</feature>
<reference evidence="16" key="2">
    <citation type="submission" date="2020-01" db="EMBL/GenBank/DDBJ databases">
        <authorList>
            <person name="Korhonen P.K.K."/>
            <person name="Guangxu M.G."/>
            <person name="Wang T.W."/>
            <person name="Stroehlein A.J.S."/>
            <person name="Young N.D."/>
            <person name="Ang C.-S.A."/>
            <person name="Fernando D.W.F."/>
            <person name="Lu H.L."/>
            <person name="Taylor S.T."/>
            <person name="Ehtesham M.E.M."/>
            <person name="Najaraj S.H.N."/>
            <person name="Harsha G.H.G."/>
            <person name="Madugundu A.M."/>
            <person name="Renuse S.R."/>
            <person name="Holt D.H."/>
            <person name="Pandey A.P."/>
            <person name="Papenfuss A.P."/>
            <person name="Gasser R.B.G."/>
            <person name="Fischer K.F."/>
        </authorList>
    </citation>
    <scope>NUCLEOTIDE SEQUENCE</scope>
    <source>
        <strain evidence="16">SSS_KF_BRIS2020</strain>
    </source>
</reference>
<feature type="domain" description="Helicase C-terminal" evidence="15">
    <location>
        <begin position="1004"/>
        <end position="1168"/>
    </location>
</feature>
<dbReference type="GO" id="GO:0004386">
    <property type="term" value="F:helicase activity"/>
    <property type="evidence" value="ECO:0007669"/>
    <property type="project" value="UniProtKB-KW"/>
</dbReference>
<sequence>MSDSEESNDSDQQYTIVDQATQDQSQDEQDYGYRRSRRRESKNKKNLAESNGESDDDNSNSLNNYSKFEGRYEEDEDYQEPSRRKRSSNNAGTSSSSTKSADKSRKSKKKSRNDSDDERNVSHEEPSFDNESGQRSVPPLKIKLPPREKSKRVKRDRDQDDSVNYSEDADETDRQESSSFSRETRKSSSKTVEQESTSFNSSMSTVPTRRSERIFVSNAKKIDTNQESNDSNAANDEDLEDFKIIHKDHCQCCRQSGELILCDYCPRAYHKVCLDVDWAEIPDDWCCPHCEKNGKPDLKELRQQQAAMVAKKKKKQLQISSNQKQPSSSGKQVPVKPIENRDYCEICNQCGELLLCDTCPRAYHLVCMEKDMKNIPSGNWSCPYCEEHGVKASNTDVEEKAEKVERIYCKACRQSGGSIVFCNTCTTRIHIGCLNPPLEEIPEIWHCLACSVEPLKGKVQRIITWHPEQEKKNELSAEDTTKNLLKNLKNRKPREREFFVKWKDMSYWHSSWIDEAQLQVFHGNMFRNYSQKNDMSNPPMFDEVGMLTTNLAEPKPEEDSLTIAPGEENNCAVAASIASKHRRRKRCHNLPIEVEETYVKYGVRPDWLLIHRIVNHRKNRGKIYYVIKWRDLAYEEVTAEPDPENCDFEIPDYQKKIDEYWALRRLVEEETGTVDEERNNHRKREKDERRKKEMGTATRIRPEPLKLHDYQMEGISWLRYSWSSGIDTILADEMGLGKTIQTVSFLYSLYKEGHSRGPFLIAAPLSTIINWERELEDWAPDFYVVNYTGNKDSRIIIRENELSFDSDVIRSATKATRIRKQVPVKFHVLLTSYELINVDSALLGSIDWKVLVVDEAHRLKKLFNLLNFLSPDRFNDMQGFLNEFADIAKEEQVKRLHELLGPHLLRRLKSDVLTGMPAKSEFIVRVDLAPLQKKYYKYILTRNFDALNSRGGGKQVSLLNIVMDLKKCCNHPYLFPVASEEAPKTKFGYYEGSHLVKACGKLIVLQKMMRKLKEEGHRVLIFSQMTQMLDVLEDFLEAEGYKYERIDGSITGSIRQEAIDRFNAPGAKQFVFLLSTRAGGLGINLATADTVVIYDSDWNPHNDIQALSRAHRIGQTNKVMIYRFVTRNSVEERITQVAKKKMMLTHLVVRPGLGSNKTNAQMSKQELDDILKFGTEELFKEEETKESETIHYDDKAIEELLDRSQEGIEQKEMWSNEYLSSFKVASYVTKEADDELEDQTEEAAALSKQKDDTPNDPQYWEKLLGAHFLQYQENLSRSLGKGKRVRKQVNYLDSASGQNEFQNQESSDSSEFSVPSDVSENDEDFDEKLEGRGNQKSSRNKVVVKEKMPPLISVPGTTTTTEILGFTPKQRKIFLDLVMRFGLPNLDYNLTESQYFVRELKNKSEKNLRAYTSLFITHLCEPGDPSLLTFEDGVPKEGLNKDQVLSRIGIISLIKRKVHEFESTNGIISMKTKKPPSSTTPASSGTMINANQNSTTINENGKLNAQLENKNTQINDETDEEKNEKSDETDSKEENEKNGTKEETNKTNDEGIDDGDSSSKEMKSNEKQNEKSDFKNGIKGDNDDDEADYYKPDSFEFNIQDAGLTELHTLWYFEEKESKLKQGYDIWNKRHDYWMLCAIVKHGYERWNDINADEDFRILNEPFKNSANFRDKFMERRLKLLEQALVIEEQLRRFAHLKDQQLYVSIECEDSDSKTKPMKDDEESEVKMEIEETNEESKSKENDVKEEKVDFKKEDDQTKQSKTLAEKNDENKENEEEKEEKLILNPSIQRASNQIEDLLIDMKSDCARIPQTVQRIPTIANRLQLGPRALPNNSMLMHGGGSNSLLQSNRM</sequence>
<dbReference type="InterPro" id="IPR049730">
    <property type="entry name" value="SNF2/RAD54-like_C"/>
</dbReference>
<keyword evidence="9" id="KW-0539">Nucleus</keyword>
<feature type="region of interest" description="Disordered" evidence="11">
    <location>
        <begin position="1233"/>
        <end position="1258"/>
    </location>
</feature>
<dbReference type="SUPFAM" id="SSF52540">
    <property type="entry name" value="P-loop containing nucleoside triphosphate hydrolases"/>
    <property type="match status" value="2"/>
</dbReference>
<keyword evidence="3" id="KW-0677">Repeat</keyword>
<evidence type="ECO:0000256" key="8">
    <source>
        <dbReference type="ARBA" id="ARBA00022840"/>
    </source>
</evidence>
<dbReference type="Gene3D" id="2.40.50.40">
    <property type="match status" value="2"/>
</dbReference>
<feature type="compositionally biased region" description="Polar residues" evidence="11">
    <location>
        <begin position="194"/>
        <end position="208"/>
    </location>
</feature>
<keyword evidence="18" id="KW-1185">Reference proteome</keyword>
<dbReference type="Gene3D" id="1.10.10.60">
    <property type="entry name" value="Homeodomain-like"/>
    <property type="match status" value="1"/>
</dbReference>
<evidence type="ECO:0000256" key="2">
    <source>
        <dbReference type="ARBA" id="ARBA00022723"/>
    </source>
</evidence>
<dbReference type="GO" id="GO:0140658">
    <property type="term" value="F:ATP-dependent chromatin remodeler activity"/>
    <property type="evidence" value="ECO:0007669"/>
    <property type="project" value="TreeGrafter"/>
</dbReference>
<dbReference type="Pfam" id="PF00385">
    <property type="entry name" value="Chromo"/>
    <property type="match status" value="1"/>
</dbReference>
<dbReference type="InterPro" id="IPR001650">
    <property type="entry name" value="Helicase_C-like"/>
</dbReference>
<organism evidence="16">
    <name type="scientific">Sarcoptes scabiei</name>
    <name type="common">Itch mite</name>
    <name type="synonym">Acarus scabiei</name>
    <dbReference type="NCBI Taxonomy" id="52283"/>
    <lineage>
        <taxon>Eukaryota</taxon>
        <taxon>Metazoa</taxon>
        <taxon>Ecdysozoa</taxon>
        <taxon>Arthropoda</taxon>
        <taxon>Chelicerata</taxon>
        <taxon>Arachnida</taxon>
        <taxon>Acari</taxon>
        <taxon>Acariformes</taxon>
        <taxon>Sarcoptiformes</taxon>
        <taxon>Astigmata</taxon>
        <taxon>Psoroptidia</taxon>
        <taxon>Sarcoptoidea</taxon>
        <taxon>Sarcoptidae</taxon>
        <taxon>Sarcoptinae</taxon>
        <taxon>Sarcoptes</taxon>
    </lineage>
</organism>
<dbReference type="PROSITE" id="PS50013">
    <property type="entry name" value="CHROMO_2"/>
    <property type="match status" value="2"/>
</dbReference>
<evidence type="ECO:0000259" key="13">
    <source>
        <dbReference type="PROSITE" id="PS50016"/>
    </source>
</evidence>
<dbReference type="OrthoDB" id="5857104at2759"/>
<dbReference type="Pfam" id="PF00628">
    <property type="entry name" value="PHD"/>
    <property type="match status" value="2"/>
</dbReference>
<dbReference type="GO" id="GO:0003677">
    <property type="term" value="F:DNA binding"/>
    <property type="evidence" value="ECO:0007669"/>
    <property type="project" value="UniProtKB-KW"/>
</dbReference>
<keyword evidence="16" id="KW-0347">Helicase</keyword>
<accession>A0A834VGJ0</accession>
<dbReference type="CDD" id="cd18793">
    <property type="entry name" value="SF2_C_SNF"/>
    <property type="match status" value="1"/>
</dbReference>
<keyword evidence="7" id="KW-0862">Zinc</keyword>
<dbReference type="SMART" id="SM00490">
    <property type="entry name" value="HELICc"/>
    <property type="match status" value="1"/>
</dbReference>
<reference evidence="17" key="3">
    <citation type="submission" date="2022-06" db="UniProtKB">
        <authorList>
            <consortium name="EnsemblMetazoa"/>
        </authorList>
    </citation>
    <scope>IDENTIFICATION</scope>
</reference>
<dbReference type="Gene3D" id="3.30.40.10">
    <property type="entry name" value="Zinc/RING finger domain, C3HC4 (zinc finger)"/>
    <property type="match status" value="3"/>
</dbReference>
<dbReference type="InterPro" id="IPR000330">
    <property type="entry name" value="SNF2_N"/>
</dbReference>